<protein>
    <submittedName>
        <fullName evidence="2">Uncharacterized protein</fullName>
    </submittedName>
</protein>
<evidence type="ECO:0000256" key="1">
    <source>
        <dbReference type="SAM" id="Coils"/>
    </source>
</evidence>
<reference evidence="2" key="1">
    <citation type="submission" date="2019-02" db="EMBL/GenBank/DDBJ databases">
        <title>Spindle-shaped viruses infect a marine ammonia-oxidizing thaumarchaeon.</title>
        <authorList>
            <person name="Kim J.-G."/>
            <person name="Kim S.-J."/>
            <person name="Rhee S.-K."/>
        </authorList>
    </citation>
    <scope>NUCLEOTIDE SEQUENCE [LARGE SCALE GENOMIC DNA]</scope>
    <source>
        <strain evidence="2">NSV2</strain>
    </source>
</reference>
<accession>A0A514K321</accession>
<sequence length="108" mass="12585">MSTVEMIKTNETHTSLVKLENKFKRFYDLEKSQTKKVNALKEQLDLEKTTLKNIQKDIKEIEKSISSHKITFENFRNVCLECGYVESITKDIKPTPLNEQPKNKPSPI</sequence>
<proteinExistence type="predicted"/>
<keyword evidence="1" id="KW-0175">Coiled coil</keyword>
<evidence type="ECO:0000313" key="2">
    <source>
        <dbReference type="EMBL" id="QDI74035.1"/>
    </source>
</evidence>
<name>A0A514K321_9VIRU</name>
<feature type="coiled-coil region" evidence="1">
    <location>
        <begin position="37"/>
        <end position="71"/>
    </location>
</feature>
<organism evidence="2">
    <name type="scientific">Nitrosopumilus spindle-shaped virus 1</name>
    <dbReference type="NCBI Taxonomy" id="2848002"/>
    <lineage>
        <taxon>Viruses</taxon>
        <taxon>Viruses incertae sedis</taxon>
        <taxon>Thaspiviridae</taxon>
        <taxon>Nitmarvirus</taxon>
        <taxon>Nitmarvirus maris</taxon>
        <taxon>Nitmarvirus NSV1</taxon>
    </lineage>
</organism>
<dbReference type="EMBL" id="MK570055">
    <property type="protein sequence ID" value="QDI74035.1"/>
    <property type="molecule type" value="Genomic_DNA"/>
</dbReference>